<keyword evidence="2 5" id="KW-0064">Aspartyl protease</keyword>
<evidence type="ECO:0000256" key="6">
    <source>
        <dbReference type="SAM" id="Phobius"/>
    </source>
</evidence>
<dbReference type="InterPro" id="IPR033121">
    <property type="entry name" value="PEPTIDASE_A1"/>
</dbReference>
<evidence type="ECO:0000256" key="1">
    <source>
        <dbReference type="ARBA" id="ARBA00007447"/>
    </source>
</evidence>
<name>A0AAD5V6C5_9APHY</name>
<feature type="disulfide bond" evidence="4">
    <location>
        <begin position="90"/>
        <end position="95"/>
    </location>
</feature>
<feature type="active site" evidence="3">
    <location>
        <position position="77"/>
    </location>
</feature>
<organism evidence="9 10">
    <name type="scientific">Meripilus lineatus</name>
    <dbReference type="NCBI Taxonomy" id="2056292"/>
    <lineage>
        <taxon>Eukaryota</taxon>
        <taxon>Fungi</taxon>
        <taxon>Dikarya</taxon>
        <taxon>Basidiomycota</taxon>
        <taxon>Agaricomycotina</taxon>
        <taxon>Agaricomycetes</taxon>
        <taxon>Polyporales</taxon>
        <taxon>Meripilaceae</taxon>
        <taxon>Meripilus</taxon>
    </lineage>
</organism>
<comment type="caution">
    <text evidence="9">The sequence shown here is derived from an EMBL/GenBank/DDBJ whole genome shotgun (WGS) entry which is preliminary data.</text>
</comment>
<keyword evidence="4" id="KW-1015">Disulfide bond</keyword>
<dbReference type="SUPFAM" id="SSF50630">
    <property type="entry name" value="Acid proteases"/>
    <property type="match status" value="1"/>
</dbReference>
<dbReference type="PANTHER" id="PTHR47966">
    <property type="entry name" value="BETA-SITE APP-CLEAVING ENZYME, ISOFORM A-RELATED"/>
    <property type="match status" value="1"/>
</dbReference>
<keyword evidence="5" id="KW-0378">Hydrolase</keyword>
<accession>A0AAD5V6C5</accession>
<proteinExistence type="inferred from homology"/>
<dbReference type="PRINTS" id="PR00792">
    <property type="entry name" value="PEPSIN"/>
</dbReference>
<evidence type="ECO:0000256" key="4">
    <source>
        <dbReference type="PIRSR" id="PIRSR601461-2"/>
    </source>
</evidence>
<keyword evidence="5" id="KW-0645">Protease</keyword>
<dbReference type="InterPro" id="IPR021109">
    <property type="entry name" value="Peptidase_aspartic_dom_sf"/>
</dbReference>
<evidence type="ECO:0000256" key="3">
    <source>
        <dbReference type="PIRSR" id="PIRSR601461-1"/>
    </source>
</evidence>
<feature type="chain" id="PRO_5042014167" description="Peptidase A1 domain-containing protein" evidence="7">
    <location>
        <begin position="21"/>
        <end position="458"/>
    </location>
</feature>
<feature type="transmembrane region" description="Helical" evidence="6">
    <location>
        <begin position="428"/>
        <end position="452"/>
    </location>
</feature>
<dbReference type="Proteomes" id="UP001212997">
    <property type="component" value="Unassembled WGS sequence"/>
</dbReference>
<evidence type="ECO:0000256" key="5">
    <source>
        <dbReference type="RuleBase" id="RU000454"/>
    </source>
</evidence>
<keyword evidence="6" id="KW-0812">Transmembrane</keyword>
<dbReference type="EMBL" id="JANAWD010000232">
    <property type="protein sequence ID" value="KAJ3483340.1"/>
    <property type="molecule type" value="Genomic_DNA"/>
</dbReference>
<keyword evidence="6" id="KW-0472">Membrane</keyword>
<evidence type="ECO:0000313" key="9">
    <source>
        <dbReference type="EMBL" id="KAJ3483340.1"/>
    </source>
</evidence>
<dbReference type="InterPro" id="IPR001461">
    <property type="entry name" value="Aspartic_peptidase_A1"/>
</dbReference>
<feature type="signal peptide" evidence="7">
    <location>
        <begin position="1"/>
        <end position="20"/>
    </location>
</feature>
<dbReference type="PROSITE" id="PS00141">
    <property type="entry name" value="ASP_PROTEASE"/>
    <property type="match status" value="2"/>
</dbReference>
<feature type="active site" evidence="3">
    <location>
        <position position="274"/>
    </location>
</feature>
<evidence type="ECO:0000256" key="2">
    <source>
        <dbReference type="ARBA" id="ARBA00022750"/>
    </source>
</evidence>
<dbReference type="PANTHER" id="PTHR47966:SF57">
    <property type="entry name" value="PEPTIDASE A1 DOMAIN-CONTAINING PROTEIN"/>
    <property type="match status" value="1"/>
</dbReference>
<dbReference type="AlphaFoldDB" id="A0AAD5V6C5"/>
<dbReference type="InterPro" id="IPR001969">
    <property type="entry name" value="Aspartic_peptidase_AS"/>
</dbReference>
<sequence length="458" mass="48674">MSILLKLLALLIGACLFCHASDMVSGSQGGKIPIFPVPRPANHASLILSNVSISNSHNFAYLALTSIGGQNLFVLLDTGSSDLWVVSSGCKQDDCQGVPAYSPSSSLSLTQSHFQLDYLLGSVKGEVGTETVTLGPFEITPQVFALANETTGLGLTGTGNSGILGLSFPLEAAIPETSGRPLLDNLLSPFNDPERYFAFKLGRDQSSSSFTVGQIDTDFANSTSDFTFTSVIPAYASTYDYWKLPIQRITINGTNFELSKTGVDGSHVPIAVLDTGTTLILGPTSDVDRFWQSVGGAVKHDDLWQVRCDRAIIVGFVLGDSDSAKEYVLNPSDVSWEEGGRRGDYCLGGIQGNDEVSSGDWLLGDSFLRNVYTIHHAATSNQPPKIGLLGMTDPVSALAQYRLERGEDPTPSVAVIATPNSQHSGLNAAAVCGISGASGFVFGFVVSVALLFRRWARS</sequence>
<evidence type="ECO:0000313" key="10">
    <source>
        <dbReference type="Proteomes" id="UP001212997"/>
    </source>
</evidence>
<dbReference type="Pfam" id="PF00026">
    <property type="entry name" value="Asp"/>
    <property type="match status" value="1"/>
</dbReference>
<keyword evidence="10" id="KW-1185">Reference proteome</keyword>
<dbReference type="CDD" id="cd05471">
    <property type="entry name" value="pepsin_like"/>
    <property type="match status" value="1"/>
</dbReference>
<dbReference type="InterPro" id="IPR034164">
    <property type="entry name" value="Pepsin-like_dom"/>
</dbReference>
<evidence type="ECO:0000259" key="8">
    <source>
        <dbReference type="PROSITE" id="PS51767"/>
    </source>
</evidence>
<keyword evidence="7" id="KW-0732">Signal</keyword>
<dbReference type="Gene3D" id="2.40.70.10">
    <property type="entry name" value="Acid Proteases"/>
    <property type="match status" value="2"/>
</dbReference>
<keyword evidence="6" id="KW-1133">Transmembrane helix</keyword>
<feature type="domain" description="Peptidase A1" evidence="8">
    <location>
        <begin position="61"/>
        <end position="389"/>
    </location>
</feature>
<dbReference type="PROSITE" id="PS51767">
    <property type="entry name" value="PEPTIDASE_A1"/>
    <property type="match status" value="1"/>
</dbReference>
<comment type="similarity">
    <text evidence="1 5">Belongs to the peptidase A1 family.</text>
</comment>
<evidence type="ECO:0000256" key="7">
    <source>
        <dbReference type="SAM" id="SignalP"/>
    </source>
</evidence>
<dbReference type="GO" id="GO:0006508">
    <property type="term" value="P:proteolysis"/>
    <property type="evidence" value="ECO:0007669"/>
    <property type="project" value="UniProtKB-KW"/>
</dbReference>
<feature type="disulfide bond" evidence="4">
    <location>
        <begin position="308"/>
        <end position="346"/>
    </location>
</feature>
<dbReference type="GO" id="GO:0004190">
    <property type="term" value="F:aspartic-type endopeptidase activity"/>
    <property type="evidence" value="ECO:0007669"/>
    <property type="project" value="UniProtKB-KW"/>
</dbReference>
<reference evidence="9" key="1">
    <citation type="submission" date="2022-07" db="EMBL/GenBank/DDBJ databases">
        <title>Genome Sequence of Physisporinus lineatus.</title>
        <authorList>
            <person name="Buettner E."/>
        </authorList>
    </citation>
    <scope>NUCLEOTIDE SEQUENCE</scope>
    <source>
        <strain evidence="9">VT162</strain>
    </source>
</reference>
<gene>
    <name evidence="9" type="ORF">NLI96_g6392</name>
</gene>
<protein>
    <recommendedName>
        <fullName evidence="8">Peptidase A1 domain-containing protein</fullName>
    </recommendedName>
</protein>